<dbReference type="EMBL" id="MFJV01000001">
    <property type="protein sequence ID" value="OGG23720.1"/>
    <property type="molecule type" value="Genomic_DNA"/>
</dbReference>
<evidence type="ECO:0000313" key="1">
    <source>
        <dbReference type="EMBL" id="OGG23720.1"/>
    </source>
</evidence>
<accession>A0A1F6AG43</accession>
<proteinExistence type="predicted"/>
<evidence type="ECO:0000313" key="2">
    <source>
        <dbReference type="Proteomes" id="UP000178759"/>
    </source>
</evidence>
<comment type="caution">
    <text evidence="1">The sequence shown here is derived from an EMBL/GenBank/DDBJ whole genome shotgun (WGS) entry which is preliminary data.</text>
</comment>
<organism evidence="1 2">
    <name type="scientific">Candidatus Gottesmanbacteria bacterium RIFCSPLOWO2_01_FULL_43_11b</name>
    <dbReference type="NCBI Taxonomy" id="1798392"/>
    <lineage>
        <taxon>Bacteria</taxon>
        <taxon>Candidatus Gottesmaniibacteriota</taxon>
    </lineage>
</organism>
<protein>
    <submittedName>
        <fullName evidence="1">Uncharacterized protein</fullName>
    </submittedName>
</protein>
<gene>
    <name evidence="1" type="ORF">A3A79_00745</name>
</gene>
<reference evidence="1 2" key="1">
    <citation type="journal article" date="2016" name="Nat. Commun.">
        <title>Thousands of microbial genomes shed light on interconnected biogeochemical processes in an aquifer system.</title>
        <authorList>
            <person name="Anantharaman K."/>
            <person name="Brown C.T."/>
            <person name="Hug L.A."/>
            <person name="Sharon I."/>
            <person name="Castelle C.J."/>
            <person name="Probst A.J."/>
            <person name="Thomas B.C."/>
            <person name="Singh A."/>
            <person name="Wilkins M.J."/>
            <person name="Karaoz U."/>
            <person name="Brodie E.L."/>
            <person name="Williams K.H."/>
            <person name="Hubbard S.S."/>
            <person name="Banfield J.F."/>
        </authorList>
    </citation>
    <scope>NUCLEOTIDE SEQUENCE [LARGE SCALE GENOMIC DNA]</scope>
</reference>
<dbReference type="Proteomes" id="UP000178759">
    <property type="component" value="Unassembled WGS sequence"/>
</dbReference>
<name>A0A1F6AG43_9BACT</name>
<sequence>MKKMVRDVLREEKVPSKDDIVTFKDAILKELKDMREEITLIVGYKDQIEDHEDRIDRLEKKTGTSGVTS</sequence>
<dbReference type="AlphaFoldDB" id="A0A1F6AG43"/>